<protein>
    <submittedName>
        <fullName evidence="1">Uncharacterized protein</fullName>
    </submittedName>
</protein>
<feature type="non-terminal residue" evidence="1">
    <location>
        <position position="1"/>
    </location>
</feature>
<evidence type="ECO:0000313" key="2">
    <source>
        <dbReference type="Proteomes" id="UP000663888"/>
    </source>
</evidence>
<comment type="caution">
    <text evidence="1">The sequence shown here is derived from an EMBL/GenBank/DDBJ whole genome shotgun (WGS) entry which is preliminary data.</text>
</comment>
<dbReference type="EMBL" id="CAJMWX010001651">
    <property type="protein sequence ID" value="CAE6500883.1"/>
    <property type="molecule type" value="Genomic_DNA"/>
</dbReference>
<name>A0A8H3D218_9AGAM</name>
<proteinExistence type="predicted"/>
<accession>A0A8H3D218</accession>
<reference evidence="1" key="1">
    <citation type="submission" date="2021-01" db="EMBL/GenBank/DDBJ databases">
        <authorList>
            <person name="Kaushik A."/>
        </authorList>
    </citation>
    <scope>NUCLEOTIDE SEQUENCE</scope>
    <source>
        <strain evidence="1">AG4-R118</strain>
    </source>
</reference>
<dbReference type="AlphaFoldDB" id="A0A8H3D218"/>
<gene>
    <name evidence="1" type="ORF">RDB_LOCUS152935</name>
</gene>
<evidence type="ECO:0000313" key="1">
    <source>
        <dbReference type="EMBL" id="CAE6500883.1"/>
    </source>
</evidence>
<sequence length="22" mass="2614">STIEHCSTPYCIDINYKRNVQE</sequence>
<dbReference type="Proteomes" id="UP000663888">
    <property type="component" value="Unassembled WGS sequence"/>
</dbReference>
<organism evidence="1 2">
    <name type="scientific">Rhizoctonia solani</name>
    <dbReference type="NCBI Taxonomy" id="456999"/>
    <lineage>
        <taxon>Eukaryota</taxon>
        <taxon>Fungi</taxon>
        <taxon>Dikarya</taxon>
        <taxon>Basidiomycota</taxon>
        <taxon>Agaricomycotina</taxon>
        <taxon>Agaricomycetes</taxon>
        <taxon>Cantharellales</taxon>
        <taxon>Ceratobasidiaceae</taxon>
        <taxon>Rhizoctonia</taxon>
    </lineage>
</organism>